<comment type="caution">
    <text evidence="6">The sequence shown here is derived from an EMBL/GenBank/DDBJ whole genome shotgun (WGS) entry which is preliminary data.</text>
</comment>
<evidence type="ECO:0000256" key="2">
    <source>
        <dbReference type="ARBA" id="ARBA00022840"/>
    </source>
</evidence>
<dbReference type="PANTHER" id="PTHR27005:SF468">
    <property type="entry name" value="OS01G0310500 PROTEIN"/>
    <property type="match status" value="1"/>
</dbReference>
<dbReference type="InterPro" id="IPR000719">
    <property type="entry name" value="Prot_kinase_dom"/>
</dbReference>
<dbReference type="InterPro" id="IPR001245">
    <property type="entry name" value="Ser-Thr/Tyr_kinase_cat_dom"/>
</dbReference>
<dbReference type="EMBL" id="JAXIOK010000013">
    <property type="protein sequence ID" value="KAK4756214.1"/>
    <property type="molecule type" value="Genomic_DNA"/>
</dbReference>
<dbReference type="GO" id="GO:0005524">
    <property type="term" value="F:ATP binding"/>
    <property type="evidence" value="ECO:0007669"/>
    <property type="project" value="UniProtKB-KW"/>
</dbReference>
<dbReference type="InterPro" id="IPR045274">
    <property type="entry name" value="WAK-like"/>
</dbReference>
<keyword evidence="1" id="KW-0547">Nucleotide-binding</keyword>
<evidence type="ECO:0000313" key="6">
    <source>
        <dbReference type="EMBL" id="KAK4756214.1"/>
    </source>
</evidence>
<keyword evidence="7" id="KW-1185">Reference proteome</keyword>
<name>A0AAN7PYY8_9MYRT</name>
<comment type="catalytic activity">
    <reaction evidence="4">
        <text>L-threonyl-[protein] + ATP = O-phospho-L-threonyl-[protein] + ADP + H(+)</text>
        <dbReference type="Rhea" id="RHEA:46608"/>
        <dbReference type="Rhea" id="RHEA-COMP:11060"/>
        <dbReference type="Rhea" id="RHEA-COMP:11605"/>
        <dbReference type="ChEBI" id="CHEBI:15378"/>
        <dbReference type="ChEBI" id="CHEBI:30013"/>
        <dbReference type="ChEBI" id="CHEBI:30616"/>
        <dbReference type="ChEBI" id="CHEBI:61977"/>
        <dbReference type="ChEBI" id="CHEBI:456216"/>
    </reaction>
</comment>
<evidence type="ECO:0000259" key="5">
    <source>
        <dbReference type="PROSITE" id="PS50011"/>
    </source>
</evidence>
<reference evidence="6 7" key="1">
    <citation type="journal article" date="2023" name="Hortic Res">
        <title>Pangenome of water caltrop reveals structural variations and asymmetric subgenome divergence after allopolyploidization.</title>
        <authorList>
            <person name="Zhang X."/>
            <person name="Chen Y."/>
            <person name="Wang L."/>
            <person name="Yuan Y."/>
            <person name="Fang M."/>
            <person name="Shi L."/>
            <person name="Lu R."/>
            <person name="Comes H.P."/>
            <person name="Ma Y."/>
            <person name="Chen Y."/>
            <person name="Huang G."/>
            <person name="Zhou Y."/>
            <person name="Zheng Z."/>
            <person name="Qiu Y."/>
        </authorList>
    </citation>
    <scope>NUCLEOTIDE SEQUENCE [LARGE SCALE GENOMIC DNA]</scope>
    <source>
        <tissue evidence="6">Roots</tissue>
    </source>
</reference>
<organism evidence="6 7">
    <name type="scientific">Trapa incisa</name>
    <dbReference type="NCBI Taxonomy" id="236973"/>
    <lineage>
        <taxon>Eukaryota</taxon>
        <taxon>Viridiplantae</taxon>
        <taxon>Streptophyta</taxon>
        <taxon>Embryophyta</taxon>
        <taxon>Tracheophyta</taxon>
        <taxon>Spermatophyta</taxon>
        <taxon>Magnoliopsida</taxon>
        <taxon>eudicotyledons</taxon>
        <taxon>Gunneridae</taxon>
        <taxon>Pentapetalae</taxon>
        <taxon>rosids</taxon>
        <taxon>malvids</taxon>
        <taxon>Myrtales</taxon>
        <taxon>Lythraceae</taxon>
        <taxon>Trapa</taxon>
    </lineage>
</organism>
<evidence type="ECO:0000256" key="4">
    <source>
        <dbReference type="ARBA" id="ARBA00047951"/>
    </source>
</evidence>
<protein>
    <recommendedName>
        <fullName evidence="5">Protein kinase domain-containing protein</fullName>
    </recommendedName>
</protein>
<gene>
    <name evidence="6" type="ORF">SAY87_006341</name>
</gene>
<dbReference type="Gene3D" id="1.10.510.10">
    <property type="entry name" value="Transferase(Phosphotransferase) domain 1"/>
    <property type="match status" value="1"/>
</dbReference>
<dbReference type="PROSITE" id="PS50011">
    <property type="entry name" value="PROTEIN_KINASE_DOM"/>
    <property type="match status" value="1"/>
</dbReference>
<dbReference type="Pfam" id="PF07714">
    <property type="entry name" value="PK_Tyr_Ser-Thr"/>
    <property type="match status" value="1"/>
</dbReference>
<dbReference type="GO" id="GO:0004713">
    <property type="term" value="F:protein tyrosine kinase activity"/>
    <property type="evidence" value="ECO:0007669"/>
    <property type="project" value="InterPro"/>
</dbReference>
<dbReference type="PROSITE" id="PS00108">
    <property type="entry name" value="PROTEIN_KINASE_ST"/>
    <property type="match status" value="1"/>
</dbReference>
<evidence type="ECO:0000256" key="3">
    <source>
        <dbReference type="ARBA" id="ARBA00047558"/>
    </source>
</evidence>
<dbReference type="InterPro" id="IPR020635">
    <property type="entry name" value="Tyr_kinase_cat_dom"/>
</dbReference>
<dbReference type="AlphaFoldDB" id="A0AAN7PYY8"/>
<evidence type="ECO:0000256" key="1">
    <source>
        <dbReference type="ARBA" id="ARBA00022741"/>
    </source>
</evidence>
<dbReference type="PANTHER" id="PTHR27005">
    <property type="entry name" value="WALL-ASSOCIATED RECEPTOR KINASE-LIKE 21"/>
    <property type="match status" value="1"/>
</dbReference>
<dbReference type="GO" id="GO:0004674">
    <property type="term" value="F:protein serine/threonine kinase activity"/>
    <property type="evidence" value="ECO:0007669"/>
    <property type="project" value="TreeGrafter"/>
</dbReference>
<comment type="catalytic activity">
    <reaction evidence="3">
        <text>L-seryl-[protein] + ATP = O-phospho-L-seryl-[protein] + ADP + H(+)</text>
        <dbReference type="Rhea" id="RHEA:17989"/>
        <dbReference type="Rhea" id="RHEA-COMP:9863"/>
        <dbReference type="Rhea" id="RHEA-COMP:11604"/>
        <dbReference type="ChEBI" id="CHEBI:15378"/>
        <dbReference type="ChEBI" id="CHEBI:29999"/>
        <dbReference type="ChEBI" id="CHEBI:30616"/>
        <dbReference type="ChEBI" id="CHEBI:83421"/>
        <dbReference type="ChEBI" id="CHEBI:456216"/>
    </reaction>
</comment>
<dbReference type="Proteomes" id="UP001345219">
    <property type="component" value="Chromosome 6"/>
</dbReference>
<accession>A0AAN7PYY8</accession>
<proteinExistence type="predicted"/>
<dbReference type="InterPro" id="IPR011009">
    <property type="entry name" value="Kinase-like_dom_sf"/>
</dbReference>
<feature type="domain" description="Protein kinase" evidence="5">
    <location>
        <begin position="1"/>
        <end position="194"/>
    </location>
</feature>
<evidence type="ECO:0000313" key="7">
    <source>
        <dbReference type="Proteomes" id="UP001345219"/>
    </source>
</evidence>
<dbReference type="SUPFAM" id="SSF56112">
    <property type="entry name" value="Protein kinase-like (PK-like)"/>
    <property type="match status" value="1"/>
</dbReference>
<dbReference type="GO" id="GO:0005886">
    <property type="term" value="C:plasma membrane"/>
    <property type="evidence" value="ECO:0007669"/>
    <property type="project" value="TreeGrafter"/>
</dbReference>
<keyword evidence="2" id="KW-0067">ATP-binding</keyword>
<sequence>MSRWIIGMELERISVAANHPWRVINLNSDEMQCLLGENVDSSLYSGAGFGCDNDSMVVQVKSTNVCFETAVPLLVNEFVGNGTLYEHIHKDDAHSKMSWDTRLRIAVETAGVLSYLHSAASTPIIHRDIKSTNILLDESYVAKVSDFGISRLIPLDQAAMSTLVQGTWGFLDPEYLLTSRLTEKSDVYSFGCYL</sequence>
<dbReference type="SMART" id="SM00219">
    <property type="entry name" value="TyrKc"/>
    <property type="match status" value="1"/>
</dbReference>
<dbReference type="GO" id="GO:0007166">
    <property type="term" value="P:cell surface receptor signaling pathway"/>
    <property type="evidence" value="ECO:0007669"/>
    <property type="project" value="InterPro"/>
</dbReference>
<dbReference type="InterPro" id="IPR008271">
    <property type="entry name" value="Ser/Thr_kinase_AS"/>
</dbReference>